<dbReference type="GO" id="GO:0005737">
    <property type="term" value="C:cytoplasm"/>
    <property type="evidence" value="ECO:0007669"/>
    <property type="project" value="UniProtKB-ARBA"/>
</dbReference>
<dbReference type="InterPro" id="IPR026019">
    <property type="entry name" value="Ribul_P_3_epim"/>
</dbReference>
<dbReference type="GO" id="GO:0006098">
    <property type="term" value="P:pentose-phosphate shunt"/>
    <property type="evidence" value="ECO:0007669"/>
    <property type="project" value="UniProtKB-UniRule"/>
</dbReference>
<dbReference type="PROSITE" id="PS01086">
    <property type="entry name" value="RIBUL_P_3_EPIMER_2"/>
    <property type="match status" value="1"/>
</dbReference>
<comment type="cofactor">
    <cofactor evidence="3">
        <name>Co(2+)</name>
        <dbReference type="ChEBI" id="CHEBI:48828"/>
    </cofactor>
</comment>
<feature type="binding site" evidence="10">
    <location>
        <position position="94"/>
    </location>
    <ligand>
        <name>a divalent metal cation</name>
        <dbReference type="ChEBI" id="CHEBI:60240"/>
    </ligand>
</feature>
<dbReference type="NCBIfam" id="TIGR01163">
    <property type="entry name" value="rpe"/>
    <property type="match status" value="1"/>
</dbReference>
<comment type="cofactor">
    <cofactor evidence="5">
        <name>Fe(2+)</name>
        <dbReference type="ChEBI" id="CHEBI:29033"/>
    </cofactor>
</comment>
<name>A0A377PTW2_9HELI</name>
<evidence type="ECO:0000256" key="10">
    <source>
        <dbReference type="HAMAP-Rule" id="MF_02227"/>
    </source>
</evidence>
<evidence type="ECO:0000256" key="6">
    <source>
        <dbReference type="ARBA" id="ARBA00009541"/>
    </source>
</evidence>
<accession>A0A377PTW2</accession>
<dbReference type="Gene3D" id="3.20.20.70">
    <property type="entry name" value="Aldolase class I"/>
    <property type="match status" value="1"/>
</dbReference>
<keyword evidence="10" id="KW-0119">Carbohydrate metabolism</keyword>
<dbReference type="InterPro" id="IPR013785">
    <property type="entry name" value="Aldolase_TIM"/>
</dbReference>
<feature type="binding site" evidence="10">
    <location>
        <position position="125"/>
    </location>
    <ligand>
        <name>a divalent metal cation</name>
        <dbReference type="ChEBI" id="CHEBI:60240"/>
    </ligand>
</feature>
<feature type="binding site" evidence="10">
    <location>
        <position position="92"/>
    </location>
    <ligand>
        <name>a divalent metal cation</name>
        <dbReference type="ChEBI" id="CHEBI:60240"/>
    </ligand>
</feature>
<dbReference type="AlphaFoldDB" id="A0A377PTW2"/>
<dbReference type="PROSITE" id="PS01085">
    <property type="entry name" value="RIBUL_P_3_EPIMER_1"/>
    <property type="match status" value="1"/>
</dbReference>
<organism evidence="11 12">
    <name type="scientific">Helicobacter muridarum</name>
    <dbReference type="NCBI Taxonomy" id="216"/>
    <lineage>
        <taxon>Bacteria</taxon>
        <taxon>Pseudomonadati</taxon>
        <taxon>Campylobacterota</taxon>
        <taxon>Epsilonproteobacteria</taxon>
        <taxon>Campylobacterales</taxon>
        <taxon>Helicobacteraceae</taxon>
        <taxon>Helicobacter</taxon>
    </lineage>
</organism>
<keyword evidence="9 10" id="KW-0413">Isomerase</keyword>
<dbReference type="GO" id="GO:0004750">
    <property type="term" value="F:D-ribulose-phosphate 3-epimerase activity"/>
    <property type="evidence" value="ECO:0007669"/>
    <property type="project" value="UniProtKB-UniRule"/>
</dbReference>
<proteinExistence type="inferred from homology"/>
<keyword evidence="12" id="KW-1185">Reference proteome</keyword>
<dbReference type="PANTHER" id="PTHR11749">
    <property type="entry name" value="RIBULOSE-5-PHOSPHATE-3-EPIMERASE"/>
    <property type="match status" value="1"/>
</dbReference>
<feature type="binding site" evidence="10">
    <location>
        <position position="125"/>
    </location>
    <ligand>
        <name>substrate</name>
    </ligand>
</feature>
<dbReference type="GO" id="GO:0046872">
    <property type="term" value="F:metal ion binding"/>
    <property type="evidence" value="ECO:0007669"/>
    <property type="project" value="UniProtKB-UniRule"/>
</dbReference>
<evidence type="ECO:0000256" key="3">
    <source>
        <dbReference type="ARBA" id="ARBA00001941"/>
    </source>
</evidence>
<evidence type="ECO:0000256" key="9">
    <source>
        <dbReference type="ARBA" id="ARBA00023235"/>
    </source>
</evidence>
<dbReference type="HAMAP" id="MF_02227">
    <property type="entry name" value="RPE"/>
    <property type="match status" value="1"/>
</dbReference>
<feature type="binding site" evidence="10">
    <location>
        <begin position="201"/>
        <end position="204"/>
    </location>
    <ligand>
        <name>substrate</name>
    </ligand>
</feature>
<evidence type="ECO:0000256" key="2">
    <source>
        <dbReference type="ARBA" id="ARBA00001936"/>
    </source>
</evidence>
<dbReference type="EMBL" id="UGJE01000002">
    <property type="protein sequence ID" value="STQ85834.1"/>
    <property type="molecule type" value="Genomic_DNA"/>
</dbReference>
<comment type="cofactor">
    <cofactor evidence="10">
        <name>a divalent metal cation</name>
        <dbReference type="ChEBI" id="CHEBI:60240"/>
    </cofactor>
    <text evidence="10">Binds 1 divalent metal cation per subunit.</text>
</comment>
<dbReference type="SUPFAM" id="SSF51366">
    <property type="entry name" value="Ribulose-phoshate binding barrel"/>
    <property type="match status" value="1"/>
</dbReference>
<evidence type="ECO:0000256" key="7">
    <source>
        <dbReference type="ARBA" id="ARBA00013188"/>
    </source>
</evidence>
<gene>
    <name evidence="11" type="primary">rep_1</name>
    <name evidence="10" type="synonym">rpe</name>
    <name evidence="11" type="ORF">NCTC12714_00622</name>
</gene>
<sequence length="274" mass="30535">MLGLNPKFEKLLNSLKQTHDIEGLAKLSIRNMDDDKDLQNNKAFINNSTLGDVSSIAKNNIMLVAPSLLSANFLRLEEEIRSVVESGSDLLHIDVMDGHFVPNMTLGPCVLERIPRLFNIPLDIHLMVEDADFFVDLYAPLMPHFISVHIESEIHLHRVIQKIRSYNISPAVVLNPHTSPQALKYIINDIDMVLVMSVNPGFGGQDFIESSVEKILDLKELILMKNAKCLIEVDGGINDKNVPILKNAGVDIVVSGSYIFGHHDRKEAIASLKV</sequence>
<evidence type="ECO:0000313" key="11">
    <source>
        <dbReference type="EMBL" id="STQ85834.1"/>
    </source>
</evidence>
<dbReference type="CDD" id="cd00429">
    <property type="entry name" value="RPE"/>
    <property type="match status" value="1"/>
</dbReference>
<comment type="function">
    <text evidence="10">Catalyzes the reversible epimerization of D-ribulose 5-phosphate to D-xylulose 5-phosphate.</text>
</comment>
<feature type="binding site" evidence="10">
    <location>
        <begin position="256"/>
        <end position="257"/>
    </location>
    <ligand>
        <name>substrate</name>
    </ligand>
</feature>
<evidence type="ECO:0000256" key="4">
    <source>
        <dbReference type="ARBA" id="ARBA00001947"/>
    </source>
</evidence>
<dbReference type="Pfam" id="PF00834">
    <property type="entry name" value="Ribul_P_3_epim"/>
    <property type="match status" value="1"/>
</dbReference>
<feature type="active site" description="Proton donor" evidence="10">
    <location>
        <position position="234"/>
    </location>
</feature>
<dbReference type="EC" id="5.1.3.1" evidence="7 10"/>
<dbReference type="FunFam" id="3.20.20.70:FF:000004">
    <property type="entry name" value="Ribulose-phosphate 3-epimerase"/>
    <property type="match status" value="1"/>
</dbReference>
<comment type="pathway">
    <text evidence="10">Carbohydrate degradation.</text>
</comment>
<comment type="cofactor">
    <cofactor evidence="2">
        <name>Mn(2+)</name>
        <dbReference type="ChEBI" id="CHEBI:29035"/>
    </cofactor>
</comment>
<dbReference type="InterPro" id="IPR000056">
    <property type="entry name" value="Ribul_P_3_epim-like"/>
</dbReference>
<evidence type="ECO:0000256" key="8">
    <source>
        <dbReference type="ARBA" id="ARBA00022723"/>
    </source>
</evidence>
<feature type="binding site" evidence="10">
    <location>
        <position position="67"/>
    </location>
    <ligand>
        <name>substrate</name>
    </ligand>
</feature>
<evidence type="ECO:0000256" key="5">
    <source>
        <dbReference type="ARBA" id="ARBA00001954"/>
    </source>
</evidence>
<comment type="similarity">
    <text evidence="6 10">Belongs to the ribulose-phosphate 3-epimerase family.</text>
</comment>
<evidence type="ECO:0000256" key="1">
    <source>
        <dbReference type="ARBA" id="ARBA00001782"/>
    </source>
</evidence>
<comment type="catalytic activity">
    <reaction evidence="1 10">
        <text>D-ribulose 5-phosphate = D-xylulose 5-phosphate</text>
        <dbReference type="Rhea" id="RHEA:13677"/>
        <dbReference type="ChEBI" id="CHEBI:57737"/>
        <dbReference type="ChEBI" id="CHEBI:58121"/>
        <dbReference type="EC" id="5.1.3.1"/>
    </reaction>
</comment>
<dbReference type="InterPro" id="IPR011060">
    <property type="entry name" value="RibuloseP-bd_barrel"/>
</dbReference>
<evidence type="ECO:0000313" key="12">
    <source>
        <dbReference type="Proteomes" id="UP000255139"/>
    </source>
</evidence>
<comment type="cofactor">
    <cofactor evidence="4">
        <name>Zn(2+)</name>
        <dbReference type="ChEBI" id="CHEBI:29105"/>
    </cofactor>
</comment>
<dbReference type="GO" id="GO:0019323">
    <property type="term" value="P:pentose catabolic process"/>
    <property type="evidence" value="ECO:0007669"/>
    <property type="project" value="UniProtKB-UniRule"/>
</dbReference>
<dbReference type="Proteomes" id="UP000255139">
    <property type="component" value="Unassembled WGS sequence"/>
</dbReference>
<reference evidence="11 12" key="1">
    <citation type="submission" date="2018-06" db="EMBL/GenBank/DDBJ databases">
        <authorList>
            <consortium name="Pathogen Informatics"/>
            <person name="Doyle S."/>
        </authorList>
    </citation>
    <scope>NUCLEOTIDE SEQUENCE [LARGE SCALE GENOMIC DNA]</scope>
    <source>
        <strain evidence="11 12">NCTC12714</strain>
    </source>
</reference>
<protein>
    <recommendedName>
        <fullName evidence="7 10">Ribulose-phosphate 3-epimerase</fullName>
        <ecNumber evidence="7 10">5.1.3.1</ecNumber>
    </recommendedName>
</protein>
<feature type="binding site" evidence="10">
    <location>
        <position position="234"/>
    </location>
    <ligand>
        <name>a divalent metal cation</name>
        <dbReference type="ChEBI" id="CHEBI:60240"/>
    </ligand>
</feature>
<feature type="active site" description="Proton acceptor" evidence="10">
    <location>
        <position position="94"/>
    </location>
</feature>
<keyword evidence="8 10" id="KW-0479">Metal-binding</keyword>
<dbReference type="NCBIfam" id="NF004076">
    <property type="entry name" value="PRK05581.1-4"/>
    <property type="match status" value="1"/>
</dbReference>
<feature type="binding site" evidence="10">
    <location>
        <begin position="234"/>
        <end position="236"/>
    </location>
    <ligand>
        <name>substrate</name>
    </ligand>
</feature>